<dbReference type="PRINTS" id="PR00364">
    <property type="entry name" value="DISEASERSIST"/>
</dbReference>
<dbReference type="Pfam" id="PF00931">
    <property type="entry name" value="NB-ARC"/>
    <property type="match status" value="1"/>
</dbReference>
<dbReference type="SUPFAM" id="SSF52200">
    <property type="entry name" value="Toll/Interleukin receptor TIR domain"/>
    <property type="match status" value="1"/>
</dbReference>
<evidence type="ECO:0000259" key="9">
    <source>
        <dbReference type="PROSITE" id="PS50104"/>
    </source>
</evidence>
<dbReference type="Pfam" id="PF13855">
    <property type="entry name" value="LRR_8"/>
    <property type="match status" value="1"/>
</dbReference>
<dbReference type="GO" id="GO:0007165">
    <property type="term" value="P:signal transduction"/>
    <property type="evidence" value="ECO:0007669"/>
    <property type="project" value="InterPro"/>
</dbReference>
<dbReference type="Gramene" id="QL10p051120:mrna">
    <property type="protein sequence ID" value="QL10p051120:mrna"/>
    <property type="gene ID" value="QL10p051120"/>
</dbReference>
<evidence type="ECO:0000256" key="5">
    <source>
        <dbReference type="ARBA" id="ARBA00022821"/>
    </source>
</evidence>
<dbReference type="InterPro" id="IPR027417">
    <property type="entry name" value="P-loop_NTPase"/>
</dbReference>
<evidence type="ECO:0000256" key="1">
    <source>
        <dbReference type="ARBA" id="ARBA00011982"/>
    </source>
</evidence>
<dbReference type="InterPro" id="IPR058546">
    <property type="entry name" value="RPS4B/Roq1-like_LRR"/>
</dbReference>
<evidence type="ECO:0000256" key="4">
    <source>
        <dbReference type="ARBA" id="ARBA00022801"/>
    </source>
</evidence>
<feature type="compositionally biased region" description="Polar residues" evidence="8">
    <location>
        <begin position="1392"/>
        <end position="1402"/>
    </location>
</feature>
<keyword evidence="5" id="KW-0611">Plant defense</keyword>
<evidence type="ECO:0000256" key="2">
    <source>
        <dbReference type="ARBA" id="ARBA00022614"/>
    </source>
</evidence>
<dbReference type="EnsemblPlants" id="QL10p051120:mrna">
    <property type="protein sequence ID" value="QL10p051120:mrna"/>
    <property type="gene ID" value="QL10p051120"/>
</dbReference>
<evidence type="ECO:0000256" key="8">
    <source>
        <dbReference type="SAM" id="MobiDB-lite"/>
    </source>
</evidence>
<dbReference type="InterPro" id="IPR042197">
    <property type="entry name" value="Apaf_helical"/>
</dbReference>
<dbReference type="GO" id="GO:0061809">
    <property type="term" value="F:NAD+ nucleosidase activity, cyclic ADP-ribose generating"/>
    <property type="evidence" value="ECO:0007669"/>
    <property type="project" value="UniProtKB-EC"/>
</dbReference>
<protein>
    <recommendedName>
        <fullName evidence="1">ADP-ribosyl cyclase/cyclic ADP-ribose hydrolase</fullName>
        <ecNumber evidence="1">3.2.2.6</ecNumber>
    </recommendedName>
</protein>
<accession>A0A7N2MS86</accession>
<dbReference type="PANTHER" id="PTHR11017">
    <property type="entry name" value="LEUCINE-RICH REPEAT-CONTAINING PROTEIN"/>
    <property type="match status" value="1"/>
</dbReference>
<keyword evidence="4" id="KW-0378">Hydrolase</keyword>
<evidence type="ECO:0000256" key="7">
    <source>
        <dbReference type="ARBA" id="ARBA00047304"/>
    </source>
</evidence>
<dbReference type="Gene3D" id="1.10.8.430">
    <property type="entry name" value="Helical domain of apoptotic protease-activating factors"/>
    <property type="match status" value="1"/>
</dbReference>
<dbReference type="SUPFAM" id="SSF52540">
    <property type="entry name" value="P-loop containing nucleoside triphosphate hydrolases"/>
    <property type="match status" value="1"/>
</dbReference>
<dbReference type="Pfam" id="PF23286">
    <property type="entry name" value="LRR_13"/>
    <property type="match status" value="1"/>
</dbReference>
<dbReference type="SUPFAM" id="SSF52058">
    <property type="entry name" value="L domain-like"/>
    <property type="match status" value="1"/>
</dbReference>
<dbReference type="GO" id="GO:0006952">
    <property type="term" value="P:defense response"/>
    <property type="evidence" value="ECO:0007669"/>
    <property type="project" value="InterPro"/>
</dbReference>
<feature type="region of interest" description="Disordered" evidence="8">
    <location>
        <begin position="1196"/>
        <end position="1228"/>
    </location>
</feature>
<dbReference type="SUPFAM" id="SSF52047">
    <property type="entry name" value="RNI-like"/>
    <property type="match status" value="1"/>
</dbReference>
<keyword evidence="3" id="KW-0677">Repeat</keyword>
<comment type="catalytic activity">
    <reaction evidence="7">
        <text>NAD(+) + H2O = ADP-D-ribose + nicotinamide + H(+)</text>
        <dbReference type="Rhea" id="RHEA:16301"/>
        <dbReference type="ChEBI" id="CHEBI:15377"/>
        <dbReference type="ChEBI" id="CHEBI:15378"/>
        <dbReference type="ChEBI" id="CHEBI:17154"/>
        <dbReference type="ChEBI" id="CHEBI:57540"/>
        <dbReference type="ChEBI" id="CHEBI:57967"/>
        <dbReference type="EC" id="3.2.2.6"/>
    </reaction>
    <physiologicalReaction direction="left-to-right" evidence="7">
        <dbReference type="Rhea" id="RHEA:16302"/>
    </physiologicalReaction>
</comment>
<dbReference type="FunFam" id="3.40.50.10140:FF:000007">
    <property type="entry name" value="Disease resistance protein (TIR-NBS-LRR class)"/>
    <property type="match status" value="1"/>
</dbReference>
<evidence type="ECO:0000256" key="6">
    <source>
        <dbReference type="ARBA" id="ARBA00023027"/>
    </source>
</evidence>
<dbReference type="Pfam" id="PF01582">
    <property type="entry name" value="TIR"/>
    <property type="match status" value="1"/>
</dbReference>
<dbReference type="InterPro" id="IPR003591">
    <property type="entry name" value="Leu-rich_rpt_typical-subtyp"/>
</dbReference>
<dbReference type="Pfam" id="PF13966">
    <property type="entry name" value="zf-RVT"/>
    <property type="match status" value="1"/>
</dbReference>
<reference evidence="10" key="2">
    <citation type="submission" date="2021-01" db="UniProtKB">
        <authorList>
            <consortium name="EnsemblPlants"/>
        </authorList>
    </citation>
    <scope>IDENTIFICATION</scope>
</reference>
<keyword evidence="2" id="KW-0433">Leucine-rich repeat</keyword>
<dbReference type="InterPro" id="IPR058192">
    <property type="entry name" value="WHD_ROQ1-like"/>
</dbReference>
<dbReference type="Pfam" id="PF20160">
    <property type="entry name" value="C-JID"/>
    <property type="match status" value="1"/>
</dbReference>
<dbReference type="Pfam" id="PF23282">
    <property type="entry name" value="WHD_ROQ1"/>
    <property type="match status" value="1"/>
</dbReference>
<dbReference type="InterPro" id="IPR045344">
    <property type="entry name" value="C-JID"/>
</dbReference>
<feature type="domain" description="TIR" evidence="9">
    <location>
        <begin position="15"/>
        <end position="189"/>
    </location>
</feature>
<keyword evidence="11" id="KW-1185">Reference proteome</keyword>
<reference evidence="10 11" key="1">
    <citation type="journal article" date="2016" name="G3 (Bethesda)">
        <title>First Draft Assembly and Annotation of the Genome of a California Endemic Oak Quercus lobata Nee (Fagaceae).</title>
        <authorList>
            <person name="Sork V.L."/>
            <person name="Fitz-Gibbon S.T."/>
            <person name="Puiu D."/>
            <person name="Crepeau M."/>
            <person name="Gugger P.F."/>
            <person name="Sherman R."/>
            <person name="Stevens K."/>
            <person name="Langley C.H."/>
            <person name="Pellegrini M."/>
            <person name="Salzberg S.L."/>
        </authorList>
    </citation>
    <scope>NUCLEOTIDE SEQUENCE [LARGE SCALE GENOMIC DNA]</scope>
    <source>
        <strain evidence="10 11">cv. SW786</strain>
    </source>
</reference>
<dbReference type="EMBL" id="LRBV02000010">
    <property type="status" value="NOT_ANNOTATED_CDS"/>
    <property type="molecule type" value="Genomic_DNA"/>
</dbReference>
<dbReference type="Gene3D" id="3.40.50.10140">
    <property type="entry name" value="Toll/interleukin-1 receptor homology (TIR) domain"/>
    <property type="match status" value="1"/>
</dbReference>
<dbReference type="InterPro" id="IPR035897">
    <property type="entry name" value="Toll_tir_struct_dom_sf"/>
</dbReference>
<dbReference type="GO" id="GO:0043531">
    <property type="term" value="F:ADP binding"/>
    <property type="evidence" value="ECO:0007669"/>
    <property type="project" value="InterPro"/>
</dbReference>
<dbReference type="Gene3D" id="3.80.10.10">
    <property type="entry name" value="Ribonuclease Inhibitor"/>
    <property type="match status" value="3"/>
</dbReference>
<dbReference type="Gene3D" id="3.40.50.300">
    <property type="entry name" value="P-loop containing nucleotide triphosphate hydrolases"/>
    <property type="match status" value="2"/>
</dbReference>
<dbReference type="Proteomes" id="UP000594261">
    <property type="component" value="Chromosome 10"/>
</dbReference>
<dbReference type="InterPro" id="IPR000157">
    <property type="entry name" value="TIR_dom"/>
</dbReference>
<dbReference type="EC" id="3.2.2.6" evidence="1"/>
<dbReference type="SMART" id="SM00255">
    <property type="entry name" value="TIR"/>
    <property type="match status" value="1"/>
</dbReference>
<dbReference type="PROSITE" id="PS50104">
    <property type="entry name" value="TIR"/>
    <property type="match status" value="1"/>
</dbReference>
<dbReference type="InParanoid" id="A0A7N2MS86"/>
<proteinExistence type="predicted"/>
<evidence type="ECO:0000313" key="10">
    <source>
        <dbReference type="EnsemblPlants" id="QL10p051120:mrna"/>
    </source>
</evidence>
<dbReference type="InterPro" id="IPR044974">
    <property type="entry name" value="Disease_R_plants"/>
</dbReference>
<dbReference type="PANTHER" id="PTHR11017:SF559">
    <property type="entry name" value="DISEASE RESISTANCE PROTEIN CHL1"/>
    <property type="match status" value="1"/>
</dbReference>
<organism evidence="10 11">
    <name type="scientific">Quercus lobata</name>
    <name type="common">Valley oak</name>
    <dbReference type="NCBI Taxonomy" id="97700"/>
    <lineage>
        <taxon>Eukaryota</taxon>
        <taxon>Viridiplantae</taxon>
        <taxon>Streptophyta</taxon>
        <taxon>Embryophyta</taxon>
        <taxon>Tracheophyta</taxon>
        <taxon>Spermatophyta</taxon>
        <taxon>Magnoliopsida</taxon>
        <taxon>eudicotyledons</taxon>
        <taxon>Gunneridae</taxon>
        <taxon>Pentapetalae</taxon>
        <taxon>rosids</taxon>
        <taxon>fabids</taxon>
        <taxon>Fagales</taxon>
        <taxon>Fagaceae</taxon>
        <taxon>Quercus</taxon>
    </lineage>
</organism>
<name>A0A7N2MS86_QUELO</name>
<evidence type="ECO:0000313" key="11">
    <source>
        <dbReference type="Proteomes" id="UP000594261"/>
    </source>
</evidence>
<dbReference type="InterPro" id="IPR002182">
    <property type="entry name" value="NB-ARC"/>
</dbReference>
<evidence type="ECO:0000256" key="3">
    <source>
        <dbReference type="ARBA" id="ARBA00022737"/>
    </source>
</evidence>
<dbReference type="InterPro" id="IPR026960">
    <property type="entry name" value="RVT-Znf"/>
</dbReference>
<keyword evidence="6" id="KW-0520">NAD</keyword>
<dbReference type="InterPro" id="IPR032675">
    <property type="entry name" value="LRR_dom_sf"/>
</dbReference>
<feature type="region of interest" description="Disordered" evidence="8">
    <location>
        <begin position="1391"/>
        <end position="1414"/>
    </location>
</feature>
<sequence>METQTASSSSSSSYWKYDVFLSFRFKDVRMGFISHLFAALEQKGIINYRDDENLPRGKYIIPELLKVIEETKFAVVVLSTNYTSSVWCLAELAKIVECMKQNKLTILPVFYHVNPSDVRNQMGILATRKRTFAEAFAEHERDPKVKIEDLQAWKAALKEVGNISGWHVQQHSSEAEVIQEIVQRVLGELNLILSRTISKDLKLVGIESRVREVLDLYVDERSGGVRFVGICGMGGIGKTTLAVEIFKRISGSFEASSYIADVREKTENQHLVSLQKQLLSNIFMESEIKIWNVHEGVNIIGNRLRGKKVLIVLDDVEDQKQLEALAGNLDWFGPGSRIIVTSRDSQLLKICGVNYIYAAKGLNPDEALQLFSLSAFKKPHPKENYVDLCMYFVNYTKGLPLALKVLGSLLFTKSIDEWESLIDKLKVEPEKKILDILQISFDGLMETQKELFLDIACFFKGENKDCIRETLKSFDYYPDYNIGVLMDKSLITINENGALWMHDLIQEMGQDIVRRGSKEPGRRTRLWLYEDVLHVLKNNTGTKEVEGIMLNAPIQKEEHLGAEVFSKMKKMRLLKVGDMGNVKLLQGLNCLSNELRILEWHGYPLSSIPTNFQPNKLVELKMHCSSIKRIWTGIMILDELKLIDLRNSQNMIETPNLSGVLNLKQLILQGCTALSKIHPSLGNLKQLIRLDLSGCNCLESLPHKINLESLEVIILSGCSRLKKFPEVVGNMPCLSELYLDETAIKDLPLSVERLTGLVKLDLRDCKNLSNLPNACYSLMSLKILTLSGCSKLEELPENLENLKGLEELDLSGSAIKVLPTSIKLLKNLKELSLRGCKGLSFKSSNKLFSFSFMQPRRSPDLMAMLECSLSGLWSLTKLDLSHCNLQAIPDAFDYLSSLSILNLEGNEFIWLPKSMIQLSNLQDLFLRGCSNLRSLPKLSSNIKYIDATQCTSLETLSLGSEYDFRPALQLLNCVKLIENQGYGYMSTMLSRYFINDKHYYGQDRLAHYIYVPGGEIPKWFRHQNVGASVSLQMPSDFCNKLMGIAMCIVFVFRQHGPFGSFDQLDFEDLGHNKYTHKLSCSIKFNNYEIFGMADGFSEEFGKIEPYHLWLQYLPSQFFHKDWEKASGKSDTNGFSDIKIEFKTWGPGLEVTKCGAHLVFKQVIEDLKQTMVGSSSCSITPYEDDFDGSARDTIITGSHDDYDGEGAGPNKEANGSDGDGVEQGSATQKLKDSRKVTRKYQLELSQKALDENIIVYLGRGCGKTHIAVLLIHELGHLIRKPQKNICVFFGPTVVLFFQQIMSDNSNWCNTEFDRLEKMKLTIEDEETISISDDARLEAIESCNLSLIGKFLTLREVGTRLGEVEEVEWKKRKDDINMFMRYGEFLKATGSLPRASTSKNTSPMFNAEEGTGSEAKQISGQVEQDIDKGLALFKPDEGQTDTIPVEIQSHALSDTNTTQDMIRPSNSKPKGTWTRINRMDFGLSGLTRAITILGLGKRDSREVQEWQNDEQAIKRGKETLMRIYIHRRRKAKDSHKIHRLKLLERLWTLVTFKTLDFWDILTLGVIRGPGKQTPRLGLIEVWLTKNGWRSFKWAKLYTYQHMHRTTYPSCFTFRLTPIPSRDVRGALSSKSVGYLGVNVKRWYKRFGGKQMEECLNALQSKITDDMQEVLSSVLTAKEVKVALFQMGPTKAPGPDGLTALLAQAELEGRIKGVSICRGAPKVTNLIFVDDSLLFCQATQAEGETTTEILQIYERASGQSINLEKSSAYFSSNTPDRQKQQILEILGVKEVDRFETYLGLPTLVGRAKYHTFSHLKDKIWKKLQDRWIPKYPTNKILHLVQGNLDEMLVSDLINQELHIWRNEEVMAIFHREEAEAICQIPLSRRDVNDAIIWLHNSKGLFIVKSAYHVAKKLQIDGNWLGTSRGCAERKIWAAVWKLKLPNKIKVFGWRAYHDILATKVNLTRRKVLHENKCPLCARESESMVHALWDCVAVQDIWVGSIRKLQKSMHGQSDMKQSMEELLERLALDEMDLFWAQAWFI</sequence>
<dbReference type="InterPro" id="IPR001611">
    <property type="entry name" value="Leu-rich_rpt"/>
</dbReference>
<dbReference type="SMART" id="SM00369">
    <property type="entry name" value="LRR_TYP"/>
    <property type="match status" value="5"/>
</dbReference>